<proteinExistence type="inferred from homology"/>
<dbReference type="GO" id="GO:0016020">
    <property type="term" value="C:membrane"/>
    <property type="evidence" value="ECO:0007669"/>
    <property type="project" value="UniProtKB-SubCell"/>
</dbReference>
<dbReference type="Proteomes" id="UP001054902">
    <property type="component" value="Unassembled WGS sequence"/>
</dbReference>
<comment type="similarity">
    <text evidence="2 6">Belongs to the peroxisomal membrane protein PXMP2/4 family.</text>
</comment>
<evidence type="ECO:0000313" key="7">
    <source>
        <dbReference type="EMBL" id="GFH45791.1"/>
    </source>
</evidence>
<evidence type="ECO:0000256" key="1">
    <source>
        <dbReference type="ARBA" id="ARBA00004141"/>
    </source>
</evidence>
<evidence type="ECO:0008006" key="9">
    <source>
        <dbReference type="Google" id="ProtNLM"/>
    </source>
</evidence>
<keyword evidence="4 6" id="KW-1133">Transmembrane helix</keyword>
<evidence type="ECO:0000256" key="5">
    <source>
        <dbReference type="ARBA" id="ARBA00023136"/>
    </source>
</evidence>
<sequence>MGEALLRTRGGSLTELRVFDHVHATVGAVNNFYVTFPILSSLLTCGLKASAADYFAQLSMSTAKPEYASSRTVHTSRGGSLRKQASFRFEPLRNFSFLLYGALYQGLFQHFLYNEWFPKMFGSEKDMVTIATQLAFDTAIVVPSVCWPLAYVIKSIVNGDSLKDGMIQYIDDLKNSSLVKNFVLIWIPAKALIFGLVPEHLKIASIAFVSFFWTMIFSSICGKVKS</sequence>
<feature type="transmembrane region" description="Helical" evidence="6">
    <location>
        <begin position="178"/>
        <end position="197"/>
    </location>
</feature>
<accession>A0AAD3CH95</accession>
<comment type="subcellular location">
    <subcellularLocation>
        <location evidence="1">Membrane</location>
        <topology evidence="1">Multi-pass membrane protein</topology>
    </subcellularLocation>
</comment>
<name>A0AAD3CH95_9STRA</name>
<dbReference type="InterPro" id="IPR007248">
    <property type="entry name" value="Mpv17_PMP22"/>
</dbReference>
<gene>
    <name evidence="7" type="ORF">CTEN210_02265</name>
</gene>
<comment type="caution">
    <text evidence="7">The sequence shown here is derived from an EMBL/GenBank/DDBJ whole genome shotgun (WGS) entry which is preliminary data.</text>
</comment>
<feature type="transmembrane region" description="Helical" evidence="6">
    <location>
        <begin position="203"/>
        <end position="222"/>
    </location>
</feature>
<evidence type="ECO:0000256" key="3">
    <source>
        <dbReference type="ARBA" id="ARBA00022692"/>
    </source>
</evidence>
<feature type="transmembrane region" description="Helical" evidence="6">
    <location>
        <begin position="133"/>
        <end position="157"/>
    </location>
</feature>
<evidence type="ECO:0000256" key="4">
    <source>
        <dbReference type="ARBA" id="ARBA00022989"/>
    </source>
</evidence>
<dbReference type="EMBL" id="BLLK01000022">
    <property type="protein sequence ID" value="GFH45791.1"/>
    <property type="molecule type" value="Genomic_DNA"/>
</dbReference>
<organism evidence="7 8">
    <name type="scientific">Chaetoceros tenuissimus</name>
    <dbReference type="NCBI Taxonomy" id="426638"/>
    <lineage>
        <taxon>Eukaryota</taxon>
        <taxon>Sar</taxon>
        <taxon>Stramenopiles</taxon>
        <taxon>Ochrophyta</taxon>
        <taxon>Bacillariophyta</taxon>
        <taxon>Coscinodiscophyceae</taxon>
        <taxon>Chaetocerotophycidae</taxon>
        <taxon>Chaetocerotales</taxon>
        <taxon>Chaetocerotaceae</taxon>
        <taxon>Chaetoceros</taxon>
    </lineage>
</organism>
<keyword evidence="8" id="KW-1185">Reference proteome</keyword>
<dbReference type="GO" id="GO:0005737">
    <property type="term" value="C:cytoplasm"/>
    <property type="evidence" value="ECO:0007669"/>
    <property type="project" value="TreeGrafter"/>
</dbReference>
<evidence type="ECO:0000256" key="2">
    <source>
        <dbReference type="ARBA" id="ARBA00006824"/>
    </source>
</evidence>
<keyword evidence="3 6" id="KW-0812">Transmembrane</keyword>
<evidence type="ECO:0000256" key="6">
    <source>
        <dbReference type="RuleBase" id="RU363053"/>
    </source>
</evidence>
<reference evidence="7 8" key="1">
    <citation type="journal article" date="2021" name="Sci. Rep.">
        <title>The genome of the diatom Chaetoceros tenuissimus carries an ancient integrated fragment of an extant virus.</title>
        <authorList>
            <person name="Hongo Y."/>
            <person name="Kimura K."/>
            <person name="Takaki Y."/>
            <person name="Yoshida Y."/>
            <person name="Baba S."/>
            <person name="Kobayashi G."/>
            <person name="Nagasaki K."/>
            <person name="Hano T."/>
            <person name="Tomaru Y."/>
        </authorList>
    </citation>
    <scope>NUCLEOTIDE SEQUENCE [LARGE SCALE GENOMIC DNA]</scope>
    <source>
        <strain evidence="7 8">NIES-3715</strain>
    </source>
</reference>
<dbReference type="AlphaFoldDB" id="A0AAD3CH95"/>
<evidence type="ECO:0000313" key="8">
    <source>
        <dbReference type="Proteomes" id="UP001054902"/>
    </source>
</evidence>
<feature type="transmembrane region" description="Helical" evidence="6">
    <location>
        <begin position="92"/>
        <end position="113"/>
    </location>
</feature>
<keyword evidence="5 6" id="KW-0472">Membrane</keyword>
<protein>
    <recommendedName>
        <fullName evidence="9">Peroxisomal membrane protein MPV17</fullName>
    </recommendedName>
</protein>
<dbReference type="PANTHER" id="PTHR11266">
    <property type="entry name" value="PEROXISOMAL MEMBRANE PROTEIN 2, PXMP2 MPV17"/>
    <property type="match status" value="1"/>
</dbReference>
<dbReference type="Pfam" id="PF04117">
    <property type="entry name" value="Mpv17_PMP22"/>
    <property type="match status" value="1"/>
</dbReference>